<feature type="region of interest" description="Disordered" evidence="9">
    <location>
        <begin position="593"/>
        <end position="622"/>
    </location>
</feature>
<evidence type="ECO:0000256" key="9">
    <source>
        <dbReference type="SAM" id="MobiDB-lite"/>
    </source>
</evidence>
<dbReference type="PROSITE" id="PS50297">
    <property type="entry name" value="ANK_REP_REGION"/>
    <property type="match status" value="2"/>
</dbReference>
<dbReference type="PROSITE" id="PS51635">
    <property type="entry name" value="PNPLA"/>
    <property type="match status" value="1"/>
</dbReference>
<dbReference type="OrthoDB" id="10021675at2759"/>
<accession>A0A2A2LNZ9</accession>
<dbReference type="PANTHER" id="PTHR24139:SF34">
    <property type="entry name" value="85_88 KDA CALCIUM-INDEPENDENT PHOSPHOLIPASE A2"/>
    <property type="match status" value="1"/>
</dbReference>
<comment type="catalytic activity">
    <reaction evidence="6">
        <text>a 1,2-diacyl-sn-glycero-3-phosphocholine + H2O = a 1-acyl-sn-glycero-3-phosphocholine + a fatty acid + H(+)</text>
        <dbReference type="Rhea" id="RHEA:15801"/>
        <dbReference type="ChEBI" id="CHEBI:15377"/>
        <dbReference type="ChEBI" id="CHEBI:15378"/>
        <dbReference type="ChEBI" id="CHEBI:28868"/>
        <dbReference type="ChEBI" id="CHEBI:57643"/>
        <dbReference type="ChEBI" id="CHEBI:58168"/>
        <dbReference type="EC" id="3.1.1.4"/>
    </reaction>
    <physiologicalReaction direction="left-to-right" evidence="6">
        <dbReference type="Rhea" id="RHEA:15802"/>
    </physiologicalReaction>
</comment>
<evidence type="ECO:0000313" key="11">
    <source>
        <dbReference type="EMBL" id="PAV87879.1"/>
    </source>
</evidence>
<protein>
    <recommendedName>
        <fullName evidence="1">phospholipase A2</fullName>
        <ecNumber evidence="1">3.1.1.4</ecNumber>
    </recommendedName>
</protein>
<reference evidence="11 12" key="1">
    <citation type="journal article" date="2017" name="Curr. Biol.">
        <title>Genome architecture and evolution of a unichromosomal asexual nematode.</title>
        <authorList>
            <person name="Fradin H."/>
            <person name="Zegar C."/>
            <person name="Gutwein M."/>
            <person name="Lucas J."/>
            <person name="Kovtun M."/>
            <person name="Corcoran D."/>
            <person name="Baugh L.R."/>
            <person name="Kiontke K."/>
            <person name="Gunsalus K."/>
            <person name="Fitch D.H."/>
            <person name="Piano F."/>
        </authorList>
    </citation>
    <scope>NUCLEOTIDE SEQUENCE [LARGE SCALE GENOMIC DNA]</scope>
    <source>
        <strain evidence="11">PF1309</strain>
    </source>
</reference>
<comment type="caution">
    <text evidence="11">The sequence shown here is derived from an EMBL/GenBank/DDBJ whole genome shotgun (WGS) entry which is preliminary data.</text>
</comment>
<evidence type="ECO:0000256" key="8">
    <source>
        <dbReference type="PROSITE-ProRule" id="PRU01161"/>
    </source>
</evidence>
<feature type="domain" description="PNPLA" evidence="10">
    <location>
        <begin position="705"/>
        <end position="758"/>
    </location>
</feature>
<dbReference type="Gene3D" id="3.40.1090.10">
    <property type="entry name" value="Cytosolic phospholipase A2 catalytic domain"/>
    <property type="match status" value="1"/>
</dbReference>
<organism evidence="11 12">
    <name type="scientific">Diploscapter pachys</name>
    <dbReference type="NCBI Taxonomy" id="2018661"/>
    <lineage>
        <taxon>Eukaryota</taxon>
        <taxon>Metazoa</taxon>
        <taxon>Ecdysozoa</taxon>
        <taxon>Nematoda</taxon>
        <taxon>Chromadorea</taxon>
        <taxon>Rhabditida</taxon>
        <taxon>Rhabditina</taxon>
        <taxon>Rhabditomorpha</taxon>
        <taxon>Rhabditoidea</taxon>
        <taxon>Rhabditidae</taxon>
        <taxon>Diploscapter</taxon>
    </lineage>
</organism>
<dbReference type="PANTHER" id="PTHR24139">
    <property type="entry name" value="CALCIUM-INDEPENDENT PHOSPHOLIPASE A2"/>
    <property type="match status" value="1"/>
</dbReference>
<keyword evidence="5" id="KW-0443">Lipid metabolism</keyword>
<evidence type="ECO:0000259" key="10">
    <source>
        <dbReference type="PROSITE" id="PS51635"/>
    </source>
</evidence>
<dbReference type="AlphaFoldDB" id="A0A2A2LNZ9"/>
<dbReference type="GO" id="GO:0005739">
    <property type="term" value="C:mitochondrion"/>
    <property type="evidence" value="ECO:0007669"/>
    <property type="project" value="TreeGrafter"/>
</dbReference>
<keyword evidence="12" id="KW-1185">Reference proteome</keyword>
<evidence type="ECO:0000256" key="4">
    <source>
        <dbReference type="ARBA" id="ARBA00023043"/>
    </source>
</evidence>
<evidence type="ECO:0000256" key="3">
    <source>
        <dbReference type="ARBA" id="ARBA00022801"/>
    </source>
</evidence>
<dbReference type="SMART" id="SM00248">
    <property type="entry name" value="ANK"/>
    <property type="match status" value="7"/>
</dbReference>
<comment type="caution">
    <text evidence="8">Lacks conserved residue(s) required for the propagation of feature annotation.</text>
</comment>
<keyword evidence="4 7" id="KW-0040">ANK repeat</keyword>
<dbReference type="InterPro" id="IPR002110">
    <property type="entry name" value="Ankyrin_rpt"/>
</dbReference>
<dbReference type="InterPro" id="IPR047148">
    <property type="entry name" value="PLPL9"/>
</dbReference>
<dbReference type="InterPro" id="IPR036770">
    <property type="entry name" value="Ankyrin_rpt-contain_sf"/>
</dbReference>
<evidence type="ECO:0000256" key="5">
    <source>
        <dbReference type="ARBA" id="ARBA00023098"/>
    </source>
</evidence>
<evidence type="ECO:0000256" key="2">
    <source>
        <dbReference type="ARBA" id="ARBA00022737"/>
    </source>
</evidence>
<evidence type="ECO:0000256" key="6">
    <source>
        <dbReference type="ARBA" id="ARBA00023422"/>
    </source>
</evidence>
<sequence>MAFFGLATKIGSKSDTREIDPLEEAARMIEMAENGVHFDSASDLAESEEASTCAEDKESSDSNSEFSSSNASGFLTMLSNILNKAPQRKASYATGTDHWVPLDPEEIVIMPQEIVDGYKKVHPHVGKDINQNGNFSVVTKIMNNTLPAAKKKRPEREKTKNLEKMLQKLAESGGSEVEMKDSSSDCEQEQEQQENDDRPPVHHLVITFWGKDGEKKYFSLYRSRKVTDVIALCERSRECIQLFRFQPKGLEKSDYISKLLSCLKKNLLWKSIHVAASLGIVEYFKETSPHKIKSNLYNTCPEGYSALHLAVKYNRLEVVKLLVDLGADLNTITTNGENCMHLAAFASPQMIKFLHDTGKFTSIINAPNGDGSSPLYIAMSNANPNCARALHNCGASLSADPLDTSPRPLIDAIKRGKLDEATLDQILEQSPDSLNQTEPVTGNHALHCAAYKKDLLVLLDQKVCVLNLDMRNNSMQTPLHVYVRRGNLSLTMAICAYKVDINAKDINGNTPLHIAVMNLNIEIVRFLLCIGANPNLVNNHRESPRHLAARYKNNETARQIVRSLIICGARTCPANFVGCTVCCVHRDNFIGERSPQSPSLSRKSTTSSGLNDESKSEDAKMRDVAVDWNAPTGAYEFELDPDTHELDEAYKEPNRARSFPQGLRNEYCYISRNGNMQNSLAIERTMEKLKEFAKDRNKQNVISVLSLDGGGIKGLVMTQILLFLQQYLDQPVLDYFDWIAATSTGSLIMSTLFTGKFS</sequence>
<feature type="repeat" description="ANK" evidence="7">
    <location>
        <begin position="302"/>
        <end position="334"/>
    </location>
</feature>
<dbReference type="Gene3D" id="1.25.40.20">
    <property type="entry name" value="Ankyrin repeat-containing domain"/>
    <property type="match status" value="2"/>
</dbReference>
<dbReference type="GO" id="GO:0052816">
    <property type="term" value="F:long-chain fatty acyl-CoA hydrolase activity"/>
    <property type="evidence" value="ECO:0007669"/>
    <property type="project" value="TreeGrafter"/>
</dbReference>
<dbReference type="GO" id="GO:2000304">
    <property type="term" value="P:positive regulation of ceramide biosynthetic process"/>
    <property type="evidence" value="ECO:0007669"/>
    <property type="project" value="TreeGrafter"/>
</dbReference>
<feature type="region of interest" description="Disordered" evidence="9">
    <location>
        <begin position="170"/>
        <end position="198"/>
    </location>
</feature>
<feature type="compositionally biased region" description="Acidic residues" evidence="9">
    <location>
        <begin position="184"/>
        <end position="194"/>
    </location>
</feature>
<dbReference type="InterPro" id="IPR016035">
    <property type="entry name" value="Acyl_Trfase/lysoPLipase"/>
</dbReference>
<dbReference type="GO" id="GO:0047499">
    <property type="term" value="F:calcium-independent phospholipase A2 activity"/>
    <property type="evidence" value="ECO:0007669"/>
    <property type="project" value="InterPro"/>
</dbReference>
<feature type="short sequence motif" description="GXGXXG" evidence="8">
    <location>
        <begin position="709"/>
        <end position="714"/>
    </location>
</feature>
<dbReference type="Proteomes" id="UP000218231">
    <property type="component" value="Unassembled WGS sequence"/>
</dbReference>
<dbReference type="SUPFAM" id="SSF52151">
    <property type="entry name" value="FabD/lysophospholipase-like"/>
    <property type="match status" value="1"/>
</dbReference>
<feature type="compositionally biased region" description="Low complexity" evidence="9">
    <location>
        <begin position="597"/>
        <end position="608"/>
    </location>
</feature>
<feature type="region of interest" description="Disordered" evidence="9">
    <location>
        <begin position="37"/>
        <end position="69"/>
    </location>
</feature>
<evidence type="ECO:0000256" key="1">
    <source>
        <dbReference type="ARBA" id="ARBA00013278"/>
    </source>
</evidence>
<dbReference type="Pfam" id="PF12796">
    <property type="entry name" value="Ank_2"/>
    <property type="match status" value="2"/>
</dbReference>
<dbReference type="EMBL" id="LIAE01006540">
    <property type="protein sequence ID" value="PAV87879.1"/>
    <property type="molecule type" value="Genomic_DNA"/>
</dbReference>
<evidence type="ECO:0000256" key="7">
    <source>
        <dbReference type="PROSITE-ProRule" id="PRU00023"/>
    </source>
</evidence>
<feature type="repeat" description="ANK" evidence="7">
    <location>
        <begin position="507"/>
        <end position="539"/>
    </location>
</feature>
<dbReference type="SUPFAM" id="SSF48403">
    <property type="entry name" value="Ankyrin repeat"/>
    <property type="match status" value="1"/>
</dbReference>
<dbReference type="GO" id="GO:0006629">
    <property type="term" value="P:lipid metabolic process"/>
    <property type="evidence" value="ECO:0007669"/>
    <property type="project" value="UniProtKB-KW"/>
</dbReference>
<dbReference type="PROSITE" id="PS50088">
    <property type="entry name" value="ANK_REPEAT"/>
    <property type="match status" value="2"/>
</dbReference>
<name>A0A2A2LNZ9_9BILA</name>
<dbReference type="InterPro" id="IPR002641">
    <property type="entry name" value="PNPLA_dom"/>
</dbReference>
<dbReference type="EC" id="3.1.1.4" evidence="1"/>
<gene>
    <name evidence="11" type="ORF">WR25_08656</name>
</gene>
<keyword evidence="3" id="KW-0378">Hydrolase</keyword>
<keyword evidence="2" id="KW-0677">Repeat</keyword>
<evidence type="ECO:0000313" key="12">
    <source>
        <dbReference type="Proteomes" id="UP000218231"/>
    </source>
</evidence>
<proteinExistence type="predicted"/>
<dbReference type="STRING" id="2018661.A0A2A2LNZ9"/>
<feature type="compositionally biased region" description="Basic and acidic residues" evidence="9">
    <location>
        <begin position="612"/>
        <end position="622"/>
    </location>
</feature>